<feature type="domain" description="VOC" evidence="1">
    <location>
        <begin position="5"/>
        <end position="125"/>
    </location>
</feature>
<name>A0A395JME1_9GAMM</name>
<keyword evidence="2" id="KW-0223">Dioxygenase</keyword>
<dbReference type="Proteomes" id="UP000253083">
    <property type="component" value="Unassembled WGS sequence"/>
</dbReference>
<dbReference type="RefSeq" id="WP_113952429.1">
    <property type="nucleotide sequence ID" value="NZ_QNRT01000001.1"/>
</dbReference>
<dbReference type="GO" id="GO:0016829">
    <property type="term" value="F:lyase activity"/>
    <property type="evidence" value="ECO:0007669"/>
    <property type="project" value="UniProtKB-KW"/>
</dbReference>
<dbReference type="InterPro" id="IPR037523">
    <property type="entry name" value="VOC_core"/>
</dbReference>
<evidence type="ECO:0000259" key="1">
    <source>
        <dbReference type="PROSITE" id="PS51819"/>
    </source>
</evidence>
<organism evidence="2 3">
    <name type="scientific">Arenicella xantha</name>
    <dbReference type="NCBI Taxonomy" id="644221"/>
    <lineage>
        <taxon>Bacteria</taxon>
        <taxon>Pseudomonadati</taxon>
        <taxon>Pseudomonadota</taxon>
        <taxon>Gammaproteobacteria</taxon>
        <taxon>Arenicellales</taxon>
        <taxon>Arenicellaceae</taxon>
        <taxon>Arenicella</taxon>
    </lineage>
</organism>
<dbReference type="SUPFAM" id="SSF54593">
    <property type="entry name" value="Glyoxalase/Bleomycin resistance protein/Dihydroxybiphenyl dioxygenase"/>
    <property type="match status" value="1"/>
</dbReference>
<dbReference type="OrthoDB" id="9179860at2"/>
<comment type="caution">
    <text evidence="2">The sequence shown here is derived from an EMBL/GenBank/DDBJ whole genome shotgun (WGS) entry which is preliminary data.</text>
</comment>
<dbReference type="EMBL" id="QNRT01000001">
    <property type="protein sequence ID" value="RBP52811.1"/>
    <property type="molecule type" value="Genomic_DNA"/>
</dbReference>
<keyword evidence="3" id="KW-1185">Reference proteome</keyword>
<proteinExistence type="predicted"/>
<evidence type="ECO:0000313" key="2">
    <source>
        <dbReference type="EMBL" id="RBP52811.1"/>
    </source>
</evidence>
<keyword evidence="2" id="KW-0560">Oxidoreductase</keyword>
<reference evidence="2 3" key="1">
    <citation type="submission" date="2018-06" db="EMBL/GenBank/DDBJ databases">
        <title>Genomic Encyclopedia of Type Strains, Phase IV (KMG-IV): sequencing the most valuable type-strain genomes for metagenomic binning, comparative biology and taxonomic classification.</title>
        <authorList>
            <person name="Goeker M."/>
        </authorList>
    </citation>
    <scope>NUCLEOTIDE SEQUENCE [LARGE SCALE GENOMIC DNA]</scope>
    <source>
        <strain evidence="2 3">DSM 24032</strain>
    </source>
</reference>
<gene>
    <name evidence="2" type="ORF">DFR28_101195</name>
</gene>
<dbReference type="InterPro" id="IPR004360">
    <property type="entry name" value="Glyas_Fos-R_dOase_dom"/>
</dbReference>
<accession>A0A395JME1</accession>
<dbReference type="Pfam" id="PF00903">
    <property type="entry name" value="Glyoxalase"/>
    <property type="match status" value="1"/>
</dbReference>
<dbReference type="Gene3D" id="3.10.180.10">
    <property type="entry name" value="2,3-Dihydroxybiphenyl 1,2-Dioxygenase, domain 1"/>
    <property type="match status" value="1"/>
</dbReference>
<dbReference type="InterPro" id="IPR029068">
    <property type="entry name" value="Glyas_Bleomycin-R_OHBP_Dase"/>
</dbReference>
<protein>
    <submittedName>
        <fullName evidence="2">Catechol 2,3-dioxygenase-like lactoylglutathione lyase family enzyme</fullName>
    </submittedName>
</protein>
<evidence type="ECO:0000313" key="3">
    <source>
        <dbReference type="Proteomes" id="UP000253083"/>
    </source>
</evidence>
<sequence>MQQTYLEHTNLTVSNPDQFAELLCRVLGWRIRWSGPALNDGYTVHVGGDQSYLALYAPVDPTDNPNSQRNTGNLNHLGIVVNDLDAIEVKIRAAGLIPFNYRDYEPGRRFYVKTTDDIELELISYNK</sequence>
<keyword evidence="2" id="KW-0456">Lyase</keyword>
<dbReference type="CDD" id="cd06587">
    <property type="entry name" value="VOC"/>
    <property type="match status" value="1"/>
</dbReference>
<dbReference type="AlphaFoldDB" id="A0A395JME1"/>
<dbReference type="InParanoid" id="A0A395JME1"/>
<dbReference type="PROSITE" id="PS51819">
    <property type="entry name" value="VOC"/>
    <property type="match status" value="1"/>
</dbReference>
<dbReference type="GO" id="GO:0051213">
    <property type="term" value="F:dioxygenase activity"/>
    <property type="evidence" value="ECO:0007669"/>
    <property type="project" value="UniProtKB-KW"/>
</dbReference>